<evidence type="ECO:0000313" key="10">
    <source>
        <dbReference type="Proteomes" id="UP000651482"/>
    </source>
</evidence>
<feature type="transmembrane region" description="Helical" evidence="7">
    <location>
        <begin position="182"/>
        <end position="204"/>
    </location>
</feature>
<dbReference type="Gene3D" id="1.10.3720.10">
    <property type="entry name" value="MetI-like"/>
    <property type="match status" value="1"/>
</dbReference>
<keyword evidence="6 7" id="KW-0472">Membrane</keyword>
<dbReference type="Proteomes" id="UP000651482">
    <property type="component" value="Unassembled WGS sequence"/>
</dbReference>
<dbReference type="CDD" id="cd06261">
    <property type="entry name" value="TM_PBP2"/>
    <property type="match status" value="1"/>
</dbReference>
<gene>
    <name evidence="9" type="ORF">IAG03_04275</name>
</gene>
<evidence type="ECO:0000256" key="6">
    <source>
        <dbReference type="ARBA" id="ARBA00023136"/>
    </source>
</evidence>
<feature type="domain" description="ABC transmembrane type-1" evidence="8">
    <location>
        <begin position="72"/>
        <end position="261"/>
    </location>
</feature>
<evidence type="ECO:0000313" key="9">
    <source>
        <dbReference type="EMBL" id="MBC8533229.1"/>
    </source>
</evidence>
<dbReference type="PANTHER" id="PTHR43744">
    <property type="entry name" value="ABC TRANSPORTER PERMEASE PROTEIN MG189-RELATED-RELATED"/>
    <property type="match status" value="1"/>
</dbReference>
<feature type="transmembrane region" description="Helical" evidence="7">
    <location>
        <begin position="107"/>
        <end position="128"/>
    </location>
</feature>
<evidence type="ECO:0000259" key="8">
    <source>
        <dbReference type="PROSITE" id="PS50928"/>
    </source>
</evidence>
<keyword evidence="10" id="KW-1185">Reference proteome</keyword>
<feature type="transmembrane region" description="Helical" evidence="7">
    <location>
        <begin position="12"/>
        <end position="33"/>
    </location>
</feature>
<organism evidence="9 10">
    <name type="scientific">Yeguia hominis</name>
    <dbReference type="NCBI Taxonomy" id="2763662"/>
    <lineage>
        <taxon>Bacteria</taxon>
        <taxon>Bacillati</taxon>
        <taxon>Bacillota</taxon>
        <taxon>Clostridia</taxon>
        <taxon>Eubacteriales</taxon>
        <taxon>Yeguiaceae</taxon>
        <taxon>Yeguia</taxon>
    </lineage>
</organism>
<comment type="caution">
    <text evidence="9">The sequence shown here is derived from an EMBL/GenBank/DDBJ whole genome shotgun (WGS) entry which is preliminary data.</text>
</comment>
<dbReference type="InterPro" id="IPR035906">
    <property type="entry name" value="MetI-like_sf"/>
</dbReference>
<protein>
    <submittedName>
        <fullName evidence="9">Carbohydrate ABC transporter permease</fullName>
    </submittedName>
</protein>
<evidence type="ECO:0000256" key="7">
    <source>
        <dbReference type="RuleBase" id="RU363032"/>
    </source>
</evidence>
<evidence type="ECO:0000256" key="4">
    <source>
        <dbReference type="ARBA" id="ARBA00022692"/>
    </source>
</evidence>
<evidence type="ECO:0000256" key="5">
    <source>
        <dbReference type="ARBA" id="ARBA00022989"/>
    </source>
</evidence>
<keyword evidence="4 7" id="KW-0812">Transmembrane</keyword>
<accession>A0A926D8E5</accession>
<name>A0A926D8E5_9FIRM</name>
<comment type="similarity">
    <text evidence="7">Belongs to the binding-protein-dependent transport system permease family.</text>
</comment>
<feature type="transmembrane region" description="Helical" evidence="7">
    <location>
        <begin position="76"/>
        <end position="100"/>
    </location>
</feature>
<dbReference type="AlphaFoldDB" id="A0A926D8E5"/>
<dbReference type="InterPro" id="IPR000515">
    <property type="entry name" value="MetI-like"/>
</dbReference>
<evidence type="ECO:0000256" key="3">
    <source>
        <dbReference type="ARBA" id="ARBA00022475"/>
    </source>
</evidence>
<proteinExistence type="inferred from homology"/>
<dbReference type="RefSeq" id="WP_249318580.1">
    <property type="nucleotide sequence ID" value="NZ_JACRSN010000005.1"/>
</dbReference>
<dbReference type="GO" id="GO:0005886">
    <property type="term" value="C:plasma membrane"/>
    <property type="evidence" value="ECO:0007669"/>
    <property type="project" value="UniProtKB-SubCell"/>
</dbReference>
<dbReference type="Pfam" id="PF00528">
    <property type="entry name" value="BPD_transp_1"/>
    <property type="match status" value="1"/>
</dbReference>
<keyword evidence="5 7" id="KW-1133">Transmembrane helix</keyword>
<feature type="transmembrane region" description="Helical" evidence="7">
    <location>
        <begin position="140"/>
        <end position="161"/>
    </location>
</feature>
<keyword evidence="3" id="KW-1003">Cell membrane</keyword>
<dbReference type="EMBL" id="JACRSN010000005">
    <property type="protein sequence ID" value="MBC8533229.1"/>
    <property type="molecule type" value="Genomic_DNA"/>
</dbReference>
<evidence type="ECO:0000256" key="1">
    <source>
        <dbReference type="ARBA" id="ARBA00004651"/>
    </source>
</evidence>
<feature type="transmembrane region" description="Helical" evidence="7">
    <location>
        <begin position="242"/>
        <end position="261"/>
    </location>
</feature>
<dbReference type="SUPFAM" id="SSF161098">
    <property type="entry name" value="MetI-like"/>
    <property type="match status" value="1"/>
</dbReference>
<keyword evidence="2 7" id="KW-0813">Transport</keyword>
<dbReference type="GO" id="GO:0055085">
    <property type="term" value="P:transmembrane transport"/>
    <property type="evidence" value="ECO:0007669"/>
    <property type="project" value="InterPro"/>
</dbReference>
<dbReference type="PROSITE" id="PS50928">
    <property type="entry name" value="ABC_TM1"/>
    <property type="match status" value="1"/>
</dbReference>
<reference evidence="9" key="1">
    <citation type="submission" date="2020-08" db="EMBL/GenBank/DDBJ databases">
        <title>Genome public.</title>
        <authorList>
            <person name="Liu C."/>
            <person name="Sun Q."/>
        </authorList>
    </citation>
    <scope>NUCLEOTIDE SEQUENCE</scope>
    <source>
        <strain evidence="9">NSJ-40</strain>
    </source>
</reference>
<dbReference type="PANTHER" id="PTHR43744:SF2">
    <property type="entry name" value="ARABINOOLIGOSACCHARIDES TRANSPORT SYSTEM PERMEASE PROTEIN ARAQ"/>
    <property type="match status" value="1"/>
</dbReference>
<evidence type="ECO:0000256" key="2">
    <source>
        <dbReference type="ARBA" id="ARBA00022448"/>
    </source>
</evidence>
<comment type="subcellular location">
    <subcellularLocation>
        <location evidence="1 7">Cell membrane</location>
        <topology evidence="1 7">Multi-pass membrane protein</topology>
    </subcellularLocation>
</comment>
<sequence>MSRKAGKFFSYLFVACMAFLALFPIFALLLASFKPSTELLQYGLNLNLQPDKLTLNNYISIFTSSGNYLSWYKNSIIVLLIATPCSLLLSSMVGYALAVYQFRGKKVIFLLVILILIIPVEILLLPLYQLISSLSLMNSFGGLILPFLVSPLAVFFFRQYAAGLPSALLDAARIDGCMEYRIFFQIMMPVMLPAYGAMAVLLAMNNWNSFIWPLIVMQSNASFTLPVGIASLNSPYSTNYEIMLSGSALTVIPIVIIFFFFQKYFIAGLTSGSVKE</sequence>